<sequence>MKYRNNRGTILQIQFRTFLRYGFPRLIPFES</sequence>
<dbReference type="Proteomes" id="UP001652628">
    <property type="component" value="Chromosome 3"/>
</dbReference>
<dbReference type="RefSeq" id="XP_065720489.1">
    <property type="nucleotide sequence ID" value="XM_065864417.1"/>
</dbReference>
<organism evidence="1 2">
    <name type="scientific">Drosophila suzukii</name>
    <name type="common">Spotted-wing drosophila fruit fly</name>
    <dbReference type="NCBI Taxonomy" id="28584"/>
    <lineage>
        <taxon>Eukaryota</taxon>
        <taxon>Metazoa</taxon>
        <taxon>Ecdysozoa</taxon>
        <taxon>Arthropoda</taxon>
        <taxon>Hexapoda</taxon>
        <taxon>Insecta</taxon>
        <taxon>Pterygota</taxon>
        <taxon>Neoptera</taxon>
        <taxon>Endopterygota</taxon>
        <taxon>Diptera</taxon>
        <taxon>Brachycera</taxon>
        <taxon>Muscomorpha</taxon>
        <taxon>Ephydroidea</taxon>
        <taxon>Drosophilidae</taxon>
        <taxon>Drosophila</taxon>
        <taxon>Sophophora</taxon>
    </lineage>
</organism>
<gene>
    <name evidence="2" type="primary">LOC136116872</name>
</gene>
<evidence type="ECO:0000313" key="1">
    <source>
        <dbReference type="Proteomes" id="UP001652628"/>
    </source>
</evidence>
<accession>A0AB40D880</accession>
<keyword evidence="1" id="KW-1185">Reference proteome</keyword>
<dbReference type="AlphaFoldDB" id="A0AB40D880"/>
<dbReference type="GeneID" id="136116872"/>
<proteinExistence type="predicted"/>
<protein>
    <submittedName>
        <fullName evidence="2">Uncharacterized protein</fullName>
    </submittedName>
</protein>
<reference evidence="2" key="1">
    <citation type="submission" date="2025-08" db="UniProtKB">
        <authorList>
            <consortium name="RefSeq"/>
        </authorList>
    </citation>
    <scope>IDENTIFICATION</scope>
</reference>
<evidence type="ECO:0000313" key="2">
    <source>
        <dbReference type="RefSeq" id="XP_065720489.1"/>
    </source>
</evidence>
<name>A0AB40D880_DROSZ</name>